<dbReference type="AlphaFoldDB" id="A0AAN4Z606"/>
<accession>A0AAN4Z606</accession>
<protein>
    <recommendedName>
        <fullName evidence="2">Solute carrier organic anion transporter family member</fullName>
    </recommendedName>
</protein>
<feature type="transmembrane region" description="Helical" evidence="2">
    <location>
        <begin position="443"/>
        <end position="463"/>
    </location>
</feature>
<dbReference type="PANTHER" id="PTHR11388">
    <property type="entry name" value="ORGANIC ANION TRANSPORTER"/>
    <property type="match status" value="1"/>
</dbReference>
<evidence type="ECO:0000256" key="2">
    <source>
        <dbReference type="RuleBase" id="RU362056"/>
    </source>
</evidence>
<dbReference type="InterPro" id="IPR036259">
    <property type="entry name" value="MFS_trans_sf"/>
</dbReference>
<dbReference type="NCBIfam" id="TIGR00805">
    <property type="entry name" value="oat"/>
    <property type="match status" value="1"/>
</dbReference>
<feature type="transmembrane region" description="Helical" evidence="2">
    <location>
        <begin position="367"/>
        <end position="392"/>
    </location>
</feature>
<evidence type="ECO:0000313" key="5">
    <source>
        <dbReference type="Proteomes" id="UP001328107"/>
    </source>
</evidence>
<feature type="transmembrane region" description="Helical" evidence="2">
    <location>
        <begin position="288"/>
        <end position="313"/>
    </location>
</feature>
<feature type="transmembrane region" description="Helical" evidence="2">
    <location>
        <begin position="83"/>
        <end position="104"/>
    </location>
</feature>
<evidence type="ECO:0000256" key="3">
    <source>
        <dbReference type="SAM" id="MobiDB-lite"/>
    </source>
</evidence>
<keyword evidence="2" id="KW-0813">Transport</keyword>
<name>A0AAN4Z606_9BILA</name>
<feature type="transmembrane region" description="Helical" evidence="2">
    <location>
        <begin position="483"/>
        <end position="502"/>
    </location>
</feature>
<comment type="caution">
    <text evidence="2">Lacks conserved residue(s) required for the propagation of feature annotation.</text>
</comment>
<dbReference type="EMBL" id="BTRK01000001">
    <property type="protein sequence ID" value="GMR33146.1"/>
    <property type="molecule type" value="Genomic_DNA"/>
</dbReference>
<dbReference type="GO" id="GO:0015347">
    <property type="term" value="F:sodium-independent organic anion transmembrane transporter activity"/>
    <property type="evidence" value="ECO:0007669"/>
    <property type="project" value="TreeGrafter"/>
</dbReference>
<keyword evidence="2" id="KW-1133">Transmembrane helix</keyword>
<comment type="similarity">
    <text evidence="2">Belongs to the organo anion transporter (TC 2.A.60) family.</text>
</comment>
<feature type="transmembrane region" description="Helical" evidence="2">
    <location>
        <begin position="663"/>
        <end position="685"/>
    </location>
</feature>
<dbReference type="InterPro" id="IPR004156">
    <property type="entry name" value="OATP"/>
</dbReference>
<comment type="caution">
    <text evidence="4">The sequence shown here is derived from an EMBL/GenBank/DDBJ whole genome shotgun (WGS) entry which is preliminary data.</text>
</comment>
<proteinExistence type="inferred from homology"/>
<dbReference type="PANTHER" id="PTHR11388:SF76">
    <property type="entry name" value="SOLUTE CARRIER ORGANIC ANION TRANSPORTER FAMILY MEMBER"/>
    <property type="match status" value="1"/>
</dbReference>
<feature type="transmembrane region" description="Helical" evidence="2">
    <location>
        <begin position="325"/>
        <end position="347"/>
    </location>
</feature>
<keyword evidence="5" id="KW-1185">Reference proteome</keyword>
<dbReference type="GO" id="GO:0006811">
    <property type="term" value="P:monoatomic ion transport"/>
    <property type="evidence" value="ECO:0007669"/>
    <property type="project" value="UniProtKB-KW"/>
</dbReference>
<gene>
    <name evidence="4" type="ORF">PMAYCL1PPCAC_03341</name>
</gene>
<dbReference type="Gene3D" id="1.20.1250.20">
    <property type="entry name" value="MFS general substrate transporter like domains"/>
    <property type="match status" value="1"/>
</dbReference>
<dbReference type="Pfam" id="PF03137">
    <property type="entry name" value="OATP"/>
    <property type="match status" value="1"/>
</dbReference>
<dbReference type="CDD" id="cd17336">
    <property type="entry name" value="MFS_SLCO_OATP"/>
    <property type="match status" value="1"/>
</dbReference>
<keyword evidence="1" id="KW-1015">Disulfide bond</keyword>
<reference evidence="5" key="1">
    <citation type="submission" date="2022-10" db="EMBL/GenBank/DDBJ databases">
        <title>Genome assembly of Pristionchus species.</title>
        <authorList>
            <person name="Yoshida K."/>
            <person name="Sommer R.J."/>
        </authorList>
    </citation>
    <scope>NUCLEOTIDE SEQUENCE [LARGE SCALE GENOMIC DNA]</scope>
    <source>
        <strain evidence="5">RS5460</strain>
    </source>
</reference>
<dbReference type="Proteomes" id="UP001328107">
    <property type="component" value="Unassembled WGS sequence"/>
</dbReference>
<dbReference type="GO" id="GO:0043252">
    <property type="term" value="P:sodium-independent organic anion transport"/>
    <property type="evidence" value="ECO:0007669"/>
    <property type="project" value="TreeGrafter"/>
</dbReference>
<dbReference type="GO" id="GO:0016323">
    <property type="term" value="C:basolateral plasma membrane"/>
    <property type="evidence" value="ECO:0007669"/>
    <property type="project" value="TreeGrafter"/>
</dbReference>
<feature type="compositionally biased region" description="Basic and acidic residues" evidence="3">
    <location>
        <begin position="27"/>
        <end position="36"/>
    </location>
</feature>
<dbReference type="SUPFAM" id="SSF103473">
    <property type="entry name" value="MFS general substrate transporter"/>
    <property type="match status" value="1"/>
</dbReference>
<feature type="region of interest" description="Disordered" evidence="3">
    <location>
        <begin position="1"/>
        <end position="36"/>
    </location>
</feature>
<comment type="subcellular location">
    <subcellularLocation>
        <location evidence="2">Cell membrane</location>
        <topology evidence="2">Multi-pass membrane protein</topology>
    </subcellularLocation>
</comment>
<keyword evidence="2" id="KW-0406">Ion transport</keyword>
<feature type="non-terminal residue" evidence="4">
    <location>
        <position position="1"/>
    </location>
</feature>
<evidence type="ECO:0000313" key="4">
    <source>
        <dbReference type="EMBL" id="GMR33146.1"/>
    </source>
</evidence>
<organism evidence="4 5">
    <name type="scientific">Pristionchus mayeri</name>
    <dbReference type="NCBI Taxonomy" id="1317129"/>
    <lineage>
        <taxon>Eukaryota</taxon>
        <taxon>Metazoa</taxon>
        <taxon>Ecdysozoa</taxon>
        <taxon>Nematoda</taxon>
        <taxon>Chromadorea</taxon>
        <taxon>Rhabditida</taxon>
        <taxon>Rhabditina</taxon>
        <taxon>Diplogasteromorpha</taxon>
        <taxon>Diplogasteroidea</taxon>
        <taxon>Neodiplogasteridae</taxon>
        <taxon>Pristionchus</taxon>
    </lineage>
</organism>
<feature type="transmembrane region" description="Helical" evidence="2">
    <location>
        <begin position="111"/>
        <end position="133"/>
    </location>
</feature>
<evidence type="ECO:0000256" key="1">
    <source>
        <dbReference type="ARBA" id="ARBA00023157"/>
    </source>
</evidence>
<feature type="transmembrane region" description="Helical" evidence="2">
    <location>
        <begin position="514"/>
        <end position="534"/>
    </location>
</feature>
<sequence length="715" mass="78676">KSIFQMPNQVWDRPSPETPVAIATKPAPDRPSPERGPKFTKLHGFLTVFVVVYLMEAMGGMYIVSAIQNIEKQFRLPSRLSGILVSASDIGYISTVIFIAYFGARGNRARWIGAGALGMAVAYLLIASPNFIFPTPPLARGTFHNVKDSLMPSNELLAPNASLALLLRYPLISDRFTPDQIKRLSKFNAENEVNHERPINNKSSPYMVDYGLMHEAVFEARQLLNSTEEAPDASNFRSLLAIYVARRKDGVQAASNAPFSYCSALVNGMQAKIRAMKCINGEDSHGPFIVFCCALLLLGIGRTLPWSLGVPLIDDNVSKKSMPTYFGAISFIRILGPISGFLIASFVNKFYFDFNPPEGLRPDDQSWIGAWWLGFIIIGILTIIPSIVLCLFPTANVSVISEDGKQRKINFNDKHHKDNADKGLSERIKDFVDTYRSVITSKIYVYSATGRILDIMAFKGYIVFLPKYLENHFGIARYLVHRYMAIFGVFGFALGSGCGGLFTRKFKLNGKRVALFVFIVSSLNILMYFSKIFISCDSSLAQMGRQHVHTAYNLTQSCNVDCGCKEAKLYPVCDQSGKPFYSPCHAGCREASKQGPYDIDFSSCSCAEGGRVSKNWCVQSCTASTVAFFSTVLIGSFIGGLGIVPGLLILIRSVPPATRSAALGLQGFMISLFGTLPSPIIWGIIVDSTCLIWDQSCDGTRGSCSLYDPAALRVK</sequence>
<feature type="transmembrane region" description="Helical" evidence="2">
    <location>
        <begin position="627"/>
        <end position="651"/>
    </location>
</feature>
<keyword evidence="2" id="KW-0472">Membrane</keyword>
<keyword evidence="2" id="KW-0812">Transmembrane</keyword>
<feature type="transmembrane region" description="Helical" evidence="2">
    <location>
        <begin position="42"/>
        <end position="63"/>
    </location>
</feature>